<feature type="transmembrane region" description="Helical" evidence="1">
    <location>
        <begin position="76"/>
        <end position="100"/>
    </location>
</feature>
<proteinExistence type="predicted"/>
<keyword evidence="1" id="KW-0472">Membrane</keyword>
<dbReference type="Proteomes" id="UP001211065">
    <property type="component" value="Unassembled WGS sequence"/>
</dbReference>
<evidence type="ECO:0000313" key="3">
    <source>
        <dbReference type="Proteomes" id="UP001211065"/>
    </source>
</evidence>
<feature type="transmembrane region" description="Helical" evidence="1">
    <location>
        <begin position="151"/>
        <end position="172"/>
    </location>
</feature>
<sequence length="389" mass="45093">MTSEEVYDIAYFQSDNCNNGFQPFLNNSEIFIMCTRTLSNCRLGLHGVALFISFGIFCYSFLSVKKNNIQNKLDNLLILTQFCWMMKMLLFFSVDCLAVIENSQDWIWPAADIMYILGNFFGDISLFFFTSLVTERFWFVAKAFYDIPKNFLLIALTVTAFVYICSSVAPFLDNLCWYLWDIEHGSDESLLNLPNICFLTKFQSSPYSFASWIVQVWFKSATDLFLGLWLIKLLLESERIAKTFEKKILLSKEEPTLVRKSMATKKKLNRIRRNLLKFLIMWLSLVFTILAVYTLNRIPNNRLYSINEYSNNNVIELITAALQVLRSLELWIYFKYMEVLKSLVKVGTGAIEKKLSTKQVTELSTIEMNGAATSLQLNDKPGSRDFEDD</sequence>
<accession>A0AAD5U7A2</accession>
<evidence type="ECO:0000313" key="2">
    <source>
        <dbReference type="EMBL" id="KAJ3227170.1"/>
    </source>
</evidence>
<keyword evidence="3" id="KW-1185">Reference proteome</keyword>
<keyword evidence="1" id="KW-0812">Transmembrane</keyword>
<reference evidence="2" key="1">
    <citation type="submission" date="2020-05" db="EMBL/GenBank/DDBJ databases">
        <title>Phylogenomic resolution of chytrid fungi.</title>
        <authorList>
            <person name="Stajich J.E."/>
            <person name="Amses K."/>
            <person name="Simmons R."/>
            <person name="Seto K."/>
            <person name="Myers J."/>
            <person name="Bonds A."/>
            <person name="Quandt C.A."/>
            <person name="Barry K."/>
            <person name="Liu P."/>
            <person name="Grigoriev I."/>
            <person name="Longcore J.E."/>
            <person name="James T.Y."/>
        </authorList>
    </citation>
    <scope>NUCLEOTIDE SEQUENCE</scope>
    <source>
        <strain evidence="2">JEL0476</strain>
    </source>
</reference>
<feature type="transmembrane region" description="Helical" evidence="1">
    <location>
        <begin position="43"/>
        <end position="64"/>
    </location>
</feature>
<comment type="caution">
    <text evidence="2">The sequence shown here is derived from an EMBL/GenBank/DDBJ whole genome shotgun (WGS) entry which is preliminary data.</text>
</comment>
<feature type="transmembrane region" description="Helical" evidence="1">
    <location>
        <begin position="209"/>
        <end position="231"/>
    </location>
</feature>
<dbReference type="EMBL" id="JADGJW010000021">
    <property type="protein sequence ID" value="KAJ3227170.1"/>
    <property type="molecule type" value="Genomic_DNA"/>
</dbReference>
<dbReference type="AlphaFoldDB" id="A0AAD5U7A2"/>
<feature type="transmembrane region" description="Helical" evidence="1">
    <location>
        <begin position="106"/>
        <end position="130"/>
    </location>
</feature>
<organism evidence="2 3">
    <name type="scientific">Clydaea vesicula</name>
    <dbReference type="NCBI Taxonomy" id="447962"/>
    <lineage>
        <taxon>Eukaryota</taxon>
        <taxon>Fungi</taxon>
        <taxon>Fungi incertae sedis</taxon>
        <taxon>Chytridiomycota</taxon>
        <taxon>Chytridiomycota incertae sedis</taxon>
        <taxon>Chytridiomycetes</taxon>
        <taxon>Lobulomycetales</taxon>
        <taxon>Lobulomycetaceae</taxon>
        <taxon>Clydaea</taxon>
    </lineage>
</organism>
<keyword evidence="1" id="KW-1133">Transmembrane helix</keyword>
<gene>
    <name evidence="2" type="ORF">HK099_003133</name>
</gene>
<evidence type="ECO:0000256" key="1">
    <source>
        <dbReference type="SAM" id="Phobius"/>
    </source>
</evidence>
<protein>
    <submittedName>
        <fullName evidence="2">Uncharacterized protein</fullName>
    </submittedName>
</protein>
<feature type="transmembrane region" description="Helical" evidence="1">
    <location>
        <begin position="275"/>
        <end position="294"/>
    </location>
</feature>
<name>A0AAD5U7A2_9FUNG</name>